<accession>A0ABQ9NN94</accession>
<feature type="region of interest" description="Disordered" evidence="1">
    <location>
        <begin position="1"/>
        <end position="29"/>
    </location>
</feature>
<evidence type="ECO:0000256" key="1">
    <source>
        <dbReference type="SAM" id="MobiDB-lite"/>
    </source>
</evidence>
<dbReference type="Proteomes" id="UP001172684">
    <property type="component" value="Unassembled WGS sequence"/>
</dbReference>
<proteinExistence type="predicted"/>
<comment type="caution">
    <text evidence="2">The sequence shown here is derived from an EMBL/GenBank/DDBJ whole genome shotgun (WGS) entry which is preliminary data.</text>
</comment>
<name>A0ABQ9NN94_9PEZI</name>
<dbReference type="EMBL" id="JAPDRL010000063">
    <property type="protein sequence ID" value="KAJ9660756.1"/>
    <property type="molecule type" value="Genomic_DNA"/>
</dbReference>
<reference evidence="2" key="1">
    <citation type="submission" date="2022-10" db="EMBL/GenBank/DDBJ databases">
        <title>Culturing micro-colonial fungi from biological soil crusts in the Mojave desert and describing Neophaeococcomyces mojavensis, and introducing the new genera and species Taxawa tesnikishii.</title>
        <authorList>
            <person name="Kurbessoian T."/>
            <person name="Stajich J.E."/>
        </authorList>
    </citation>
    <scope>NUCLEOTIDE SEQUENCE</scope>
    <source>
        <strain evidence="2">TK_1</strain>
    </source>
</reference>
<protein>
    <recommendedName>
        <fullName evidence="4">Transcription factor domain-containing protein</fullName>
    </recommendedName>
</protein>
<feature type="compositionally biased region" description="Pro residues" evidence="1">
    <location>
        <begin position="11"/>
        <end position="29"/>
    </location>
</feature>
<evidence type="ECO:0000313" key="2">
    <source>
        <dbReference type="EMBL" id="KAJ9660756.1"/>
    </source>
</evidence>
<evidence type="ECO:0000313" key="3">
    <source>
        <dbReference type="Proteomes" id="UP001172684"/>
    </source>
</evidence>
<gene>
    <name evidence="2" type="ORF">H2201_006835</name>
</gene>
<organism evidence="2 3">
    <name type="scientific">Coniosporium apollinis</name>
    <dbReference type="NCBI Taxonomy" id="61459"/>
    <lineage>
        <taxon>Eukaryota</taxon>
        <taxon>Fungi</taxon>
        <taxon>Dikarya</taxon>
        <taxon>Ascomycota</taxon>
        <taxon>Pezizomycotina</taxon>
        <taxon>Dothideomycetes</taxon>
        <taxon>Dothideomycetes incertae sedis</taxon>
        <taxon>Coniosporium</taxon>
    </lineage>
</organism>
<keyword evidence="3" id="KW-1185">Reference proteome</keyword>
<sequence>MPIQGHSPSTPTSPPSRTPAPPPPPPPPAPIILPPPHILYLLLTSPSLSTLSRTSTLLAFLKSAFEATTTIARYSPALTAQFNGYLIDACNLLWRSRALLTSDANAVGCLSPEPAKQPLHAWLTELDPEFGLPGIFGVSTNYLLAAASCAVLRGMEERAEEAAREEGGTGVRHAGPATQRSLAVLGNEGGLEVSWK</sequence>
<evidence type="ECO:0008006" key="4">
    <source>
        <dbReference type="Google" id="ProtNLM"/>
    </source>
</evidence>